<evidence type="ECO:0000259" key="3">
    <source>
        <dbReference type="Pfam" id="PF05057"/>
    </source>
</evidence>
<dbReference type="Gene3D" id="3.40.50.1820">
    <property type="entry name" value="alpha/beta hydrolase"/>
    <property type="match status" value="1"/>
</dbReference>
<comment type="similarity">
    <text evidence="1">Belongs to the putative lipase ROG1 family.</text>
</comment>
<feature type="region of interest" description="Disordered" evidence="2">
    <location>
        <begin position="214"/>
        <end position="306"/>
    </location>
</feature>
<protein>
    <recommendedName>
        <fullName evidence="3">DUF676 domain-containing protein</fullName>
    </recommendedName>
</protein>
<evidence type="ECO:0000313" key="4">
    <source>
        <dbReference type="EMBL" id="ORY78358.1"/>
    </source>
</evidence>
<dbReference type="OrthoDB" id="273452at2759"/>
<evidence type="ECO:0000256" key="1">
    <source>
        <dbReference type="ARBA" id="ARBA00007920"/>
    </source>
</evidence>
<keyword evidence="5" id="KW-1185">Reference proteome</keyword>
<comment type="caution">
    <text evidence="4">The sequence shown here is derived from an EMBL/GenBank/DDBJ whole genome shotgun (WGS) entry which is preliminary data.</text>
</comment>
<dbReference type="Pfam" id="PF05057">
    <property type="entry name" value="DUF676"/>
    <property type="match status" value="1"/>
</dbReference>
<reference evidence="4 5" key="1">
    <citation type="submission" date="2016-08" db="EMBL/GenBank/DDBJ databases">
        <title>A Parts List for Fungal Cellulosomes Revealed by Comparative Genomics.</title>
        <authorList>
            <consortium name="DOE Joint Genome Institute"/>
            <person name="Haitjema C.H."/>
            <person name="Gilmore S.P."/>
            <person name="Henske J.K."/>
            <person name="Solomon K.V."/>
            <person name="De Groot R."/>
            <person name="Kuo A."/>
            <person name="Mondo S.J."/>
            <person name="Salamov A.A."/>
            <person name="Labutti K."/>
            <person name="Zhao Z."/>
            <person name="Chiniquy J."/>
            <person name="Barry K."/>
            <person name="Brewer H.M."/>
            <person name="Purvine S.O."/>
            <person name="Wright A.T."/>
            <person name="Boxma B."/>
            <person name="Van Alen T."/>
            <person name="Hackstein J.H."/>
            <person name="Baker S.E."/>
            <person name="Grigoriev I.V."/>
            <person name="O'Malley M.A."/>
        </authorList>
    </citation>
    <scope>NUCLEOTIDE SEQUENCE [LARGE SCALE GENOMIC DNA]</scope>
    <source>
        <strain evidence="4 5">G1</strain>
    </source>
</reference>
<dbReference type="InterPro" id="IPR029058">
    <property type="entry name" value="AB_hydrolase_fold"/>
</dbReference>
<gene>
    <name evidence="4" type="ORF">LY90DRAFT_698379</name>
</gene>
<evidence type="ECO:0000256" key="2">
    <source>
        <dbReference type="SAM" id="MobiDB-lite"/>
    </source>
</evidence>
<accession>A0A1Y2F371</accession>
<feature type="compositionally biased region" description="Basic and acidic residues" evidence="2">
    <location>
        <begin position="217"/>
        <end position="232"/>
    </location>
</feature>
<proteinExistence type="inferred from homology"/>
<name>A0A1Y2F371_9FUNG</name>
<dbReference type="EMBL" id="MCOG01000017">
    <property type="protein sequence ID" value="ORY78358.1"/>
    <property type="molecule type" value="Genomic_DNA"/>
</dbReference>
<dbReference type="AlphaFoldDB" id="A0A1Y2F371"/>
<sequence>MKRLNVVSFYFVHGLFASAARFNNVIVNVNDLFKRLFKEEKDGIKNIHSCYSAQTNAGRDAIYSLNLMIEKAFDEYIYYFEDILLNGLISRRRKYNNYKDIECFIYLSFTCHSLGGNVTRGIIHKLYSPYIRDNQEYENYYEYIKSKYTFITDIIPCSYLTINTPHLGSRVAAPSEVGGIGNKIERYFVQRFCNKIDAIGKELTFFEEEITDEENMENNKDIEIEINSEKDSSLVNEEDEISISDNNKNRNNNNNNNNKNNNIIKNKNNNGSTTSTTTTQEDTNSSSSKEKNKNKNKNKKNKDKDVKIKKLSDSILMKYCEKGPMENLARFPNRTLTGLLRNDMMVKYCSALGCIETPLVSMQKNEKDILIKKKNNDTRIVMYSGYNTGSELEYYKREIFNDKVSKNFYDNNTKEVISLDIDKQIKDALKSREKKNKSKKKSKVNLNEDHEKKEDTFEVFEKMKDEFIIDNENQVKVPLGLVKKFNQIPFRRVTFDFMVPAGMLRMFSHSLCLDVEYIDYEKYKIKPVVEKTRKFYCNLLIADYIRTSNQTNNYSLLNLIENKE</sequence>
<dbReference type="Proteomes" id="UP000193920">
    <property type="component" value="Unassembled WGS sequence"/>
</dbReference>
<feature type="compositionally biased region" description="Low complexity" evidence="2">
    <location>
        <begin position="249"/>
        <end position="287"/>
    </location>
</feature>
<evidence type="ECO:0000313" key="5">
    <source>
        <dbReference type="Proteomes" id="UP000193920"/>
    </source>
</evidence>
<dbReference type="InterPro" id="IPR007751">
    <property type="entry name" value="DUF676_lipase-like"/>
</dbReference>
<organism evidence="4 5">
    <name type="scientific">Neocallimastix californiae</name>
    <dbReference type="NCBI Taxonomy" id="1754190"/>
    <lineage>
        <taxon>Eukaryota</taxon>
        <taxon>Fungi</taxon>
        <taxon>Fungi incertae sedis</taxon>
        <taxon>Chytridiomycota</taxon>
        <taxon>Chytridiomycota incertae sedis</taxon>
        <taxon>Neocallimastigomycetes</taxon>
        <taxon>Neocallimastigales</taxon>
        <taxon>Neocallimastigaceae</taxon>
        <taxon>Neocallimastix</taxon>
    </lineage>
</organism>
<feature type="domain" description="DUF676" evidence="3">
    <location>
        <begin position="61"/>
        <end position="206"/>
    </location>
</feature>